<gene>
    <name evidence="1" type="ORF">RRG08_043931</name>
</gene>
<accession>A0AAE0Y0P3</accession>
<proteinExistence type="predicted"/>
<reference evidence="1" key="1">
    <citation type="journal article" date="2023" name="G3 (Bethesda)">
        <title>A reference genome for the long-term kleptoplast-retaining sea slug Elysia crispata morphotype clarki.</title>
        <authorList>
            <person name="Eastman K.E."/>
            <person name="Pendleton A.L."/>
            <person name="Shaikh M.A."/>
            <person name="Suttiyut T."/>
            <person name="Ogas R."/>
            <person name="Tomko P."/>
            <person name="Gavelis G."/>
            <person name="Widhalm J.R."/>
            <person name="Wisecaver J.H."/>
        </authorList>
    </citation>
    <scope>NUCLEOTIDE SEQUENCE</scope>
    <source>
        <strain evidence="1">ECLA1</strain>
    </source>
</reference>
<sequence length="96" mass="10325">MARADDTHNSRLPQPQIVSAGRAVSLDLAGCGTGPPLIPGPCHPIWTNITRSLGSCRTRPTEDNGLETCKKHDKLEDKFGGLILSALACSKRRFSI</sequence>
<comment type="caution">
    <text evidence="1">The sequence shown here is derived from an EMBL/GenBank/DDBJ whole genome shotgun (WGS) entry which is preliminary data.</text>
</comment>
<dbReference type="Proteomes" id="UP001283361">
    <property type="component" value="Unassembled WGS sequence"/>
</dbReference>
<dbReference type="AlphaFoldDB" id="A0AAE0Y0P3"/>
<name>A0AAE0Y0P3_9GAST</name>
<evidence type="ECO:0000313" key="2">
    <source>
        <dbReference type="Proteomes" id="UP001283361"/>
    </source>
</evidence>
<dbReference type="EMBL" id="JAWDGP010007193">
    <property type="protein sequence ID" value="KAK3728306.1"/>
    <property type="molecule type" value="Genomic_DNA"/>
</dbReference>
<evidence type="ECO:0000313" key="1">
    <source>
        <dbReference type="EMBL" id="KAK3728306.1"/>
    </source>
</evidence>
<protein>
    <submittedName>
        <fullName evidence="1">Uncharacterized protein</fullName>
    </submittedName>
</protein>
<organism evidence="1 2">
    <name type="scientific">Elysia crispata</name>
    <name type="common">lettuce slug</name>
    <dbReference type="NCBI Taxonomy" id="231223"/>
    <lineage>
        <taxon>Eukaryota</taxon>
        <taxon>Metazoa</taxon>
        <taxon>Spiralia</taxon>
        <taxon>Lophotrochozoa</taxon>
        <taxon>Mollusca</taxon>
        <taxon>Gastropoda</taxon>
        <taxon>Heterobranchia</taxon>
        <taxon>Euthyneura</taxon>
        <taxon>Panpulmonata</taxon>
        <taxon>Sacoglossa</taxon>
        <taxon>Placobranchoidea</taxon>
        <taxon>Plakobranchidae</taxon>
        <taxon>Elysia</taxon>
    </lineage>
</organism>
<keyword evidence="2" id="KW-1185">Reference proteome</keyword>